<evidence type="ECO:0008006" key="10">
    <source>
        <dbReference type="Google" id="ProtNLM"/>
    </source>
</evidence>
<dbReference type="PROSITE" id="PS00509">
    <property type="entry name" value="RAS_GTPASE_ACTIV_1"/>
    <property type="match status" value="1"/>
</dbReference>
<dbReference type="GO" id="GO:0005096">
    <property type="term" value="F:GTPase activator activity"/>
    <property type="evidence" value="ECO:0007669"/>
    <property type="project" value="UniProtKB-KW"/>
</dbReference>
<gene>
    <name evidence="8" type="ORF">CXG81DRAFT_19231</name>
</gene>
<dbReference type="STRING" id="1555241.A0A4P9X797"/>
<dbReference type="Gene3D" id="1.20.1270.60">
    <property type="entry name" value="Arfaptin homology (AH) domain/BAR domain"/>
    <property type="match status" value="1"/>
</dbReference>
<dbReference type="InterPro" id="IPR031160">
    <property type="entry name" value="F_BAR_dom"/>
</dbReference>
<dbReference type="InterPro" id="IPR039360">
    <property type="entry name" value="Ras_GTPase"/>
</dbReference>
<dbReference type="PROSITE" id="PS50018">
    <property type="entry name" value="RAS_GTPASE_ACTIV_2"/>
    <property type="match status" value="1"/>
</dbReference>
<feature type="region of interest" description="Disordered" evidence="3">
    <location>
        <begin position="1056"/>
        <end position="1117"/>
    </location>
</feature>
<proteinExistence type="predicted"/>
<dbReference type="SUPFAM" id="SSF50729">
    <property type="entry name" value="PH domain-like"/>
    <property type="match status" value="1"/>
</dbReference>
<dbReference type="PANTHER" id="PTHR10194:SF60">
    <property type="entry name" value="RAS GTPASE-ACTIVATING PROTEIN RASKOL"/>
    <property type="match status" value="1"/>
</dbReference>
<dbReference type="PANTHER" id="PTHR10194">
    <property type="entry name" value="RAS GTPASE-ACTIVATING PROTEINS"/>
    <property type="match status" value="1"/>
</dbReference>
<feature type="domain" description="PH" evidence="4">
    <location>
        <begin position="306"/>
        <end position="411"/>
    </location>
</feature>
<dbReference type="SMART" id="SM00233">
    <property type="entry name" value="PH"/>
    <property type="match status" value="1"/>
</dbReference>
<evidence type="ECO:0000313" key="8">
    <source>
        <dbReference type="EMBL" id="RKP00920.1"/>
    </source>
</evidence>
<dbReference type="InterPro" id="IPR001849">
    <property type="entry name" value="PH_domain"/>
</dbReference>
<feature type="domain" description="Ras-GAP" evidence="6">
    <location>
        <begin position="605"/>
        <end position="803"/>
    </location>
</feature>
<feature type="region of interest" description="Disordered" evidence="3">
    <location>
        <begin position="1169"/>
        <end position="1198"/>
    </location>
</feature>
<dbReference type="Gene3D" id="1.10.506.10">
    <property type="entry name" value="GTPase Activation - p120gap, domain 1"/>
    <property type="match status" value="2"/>
</dbReference>
<evidence type="ECO:0000259" key="7">
    <source>
        <dbReference type="PROSITE" id="PS51741"/>
    </source>
</evidence>
<dbReference type="Pfam" id="PF00616">
    <property type="entry name" value="RasGAP"/>
    <property type="match status" value="1"/>
</dbReference>
<feature type="compositionally biased region" description="Polar residues" evidence="3">
    <location>
        <begin position="1056"/>
        <end position="1065"/>
    </location>
</feature>
<dbReference type="Gene3D" id="2.30.29.30">
    <property type="entry name" value="Pleckstrin-homology domain (PH domain)/Phosphotyrosine-binding domain (PTB)"/>
    <property type="match status" value="1"/>
</dbReference>
<organism evidence="8 9">
    <name type="scientific">Caulochytrium protostelioides</name>
    <dbReference type="NCBI Taxonomy" id="1555241"/>
    <lineage>
        <taxon>Eukaryota</taxon>
        <taxon>Fungi</taxon>
        <taxon>Fungi incertae sedis</taxon>
        <taxon>Chytridiomycota</taxon>
        <taxon>Chytridiomycota incertae sedis</taxon>
        <taxon>Chytridiomycetes</taxon>
        <taxon>Caulochytriales</taxon>
        <taxon>Caulochytriaceae</taxon>
        <taxon>Caulochytrium</taxon>
    </lineage>
</organism>
<dbReference type="InterPro" id="IPR011993">
    <property type="entry name" value="PH-like_dom_sf"/>
</dbReference>
<keyword evidence="1" id="KW-0343">GTPase activation</keyword>
<dbReference type="SUPFAM" id="SSF48350">
    <property type="entry name" value="GTPase activation domain, GAP"/>
    <property type="match status" value="1"/>
</dbReference>
<evidence type="ECO:0000313" key="9">
    <source>
        <dbReference type="Proteomes" id="UP000274922"/>
    </source>
</evidence>
<protein>
    <recommendedName>
        <fullName evidence="10">Ras-GAP domain-containing protein</fullName>
    </recommendedName>
</protein>
<evidence type="ECO:0000259" key="6">
    <source>
        <dbReference type="PROSITE" id="PS50018"/>
    </source>
</evidence>
<dbReference type="PROSITE" id="PS50004">
    <property type="entry name" value="C2"/>
    <property type="match status" value="1"/>
</dbReference>
<dbReference type="SMART" id="SM00323">
    <property type="entry name" value="RasGAP"/>
    <property type="match status" value="1"/>
</dbReference>
<feature type="domain" description="C2" evidence="5">
    <location>
        <begin position="422"/>
        <end position="544"/>
    </location>
</feature>
<dbReference type="SUPFAM" id="SSF103657">
    <property type="entry name" value="BAR/IMD domain-like"/>
    <property type="match status" value="1"/>
</dbReference>
<evidence type="ECO:0000256" key="1">
    <source>
        <dbReference type="ARBA" id="ARBA00022468"/>
    </source>
</evidence>
<accession>A0A4P9X797</accession>
<dbReference type="Pfam" id="PF00168">
    <property type="entry name" value="C2"/>
    <property type="match status" value="1"/>
</dbReference>
<dbReference type="InterPro" id="IPR008936">
    <property type="entry name" value="Rho_GTPase_activation_prot"/>
</dbReference>
<dbReference type="InterPro" id="IPR027267">
    <property type="entry name" value="AH/BAR_dom_sf"/>
</dbReference>
<evidence type="ECO:0000259" key="4">
    <source>
        <dbReference type="PROSITE" id="PS50003"/>
    </source>
</evidence>
<feature type="region of interest" description="Disordered" evidence="3">
    <location>
        <begin position="941"/>
        <end position="1040"/>
    </location>
</feature>
<dbReference type="EMBL" id="ML014193">
    <property type="protein sequence ID" value="RKP00920.1"/>
    <property type="molecule type" value="Genomic_DNA"/>
</dbReference>
<evidence type="ECO:0000256" key="2">
    <source>
        <dbReference type="PROSITE-ProRule" id="PRU01077"/>
    </source>
</evidence>
<dbReference type="Gene3D" id="2.60.40.150">
    <property type="entry name" value="C2 domain"/>
    <property type="match status" value="1"/>
</dbReference>
<dbReference type="Pfam" id="PF00169">
    <property type="entry name" value="PH"/>
    <property type="match status" value="1"/>
</dbReference>
<keyword evidence="2" id="KW-0175">Coiled coil</keyword>
<dbReference type="SMART" id="SM00239">
    <property type="entry name" value="C2"/>
    <property type="match status" value="1"/>
</dbReference>
<dbReference type="SUPFAM" id="SSF49562">
    <property type="entry name" value="C2 domain (Calcium/lipid-binding domain, CaLB)"/>
    <property type="match status" value="1"/>
</dbReference>
<dbReference type="InterPro" id="IPR001936">
    <property type="entry name" value="RasGAP_dom"/>
</dbReference>
<name>A0A4P9X797_9FUNG</name>
<reference evidence="9" key="1">
    <citation type="journal article" date="2018" name="Nat. Microbiol.">
        <title>Leveraging single-cell genomics to expand the fungal tree of life.</title>
        <authorList>
            <person name="Ahrendt S.R."/>
            <person name="Quandt C.A."/>
            <person name="Ciobanu D."/>
            <person name="Clum A."/>
            <person name="Salamov A."/>
            <person name="Andreopoulos B."/>
            <person name="Cheng J.F."/>
            <person name="Woyke T."/>
            <person name="Pelin A."/>
            <person name="Henrissat B."/>
            <person name="Reynolds N.K."/>
            <person name="Benny G.L."/>
            <person name="Smith M.E."/>
            <person name="James T.Y."/>
            <person name="Grigoriev I.V."/>
        </authorList>
    </citation>
    <scope>NUCLEOTIDE SEQUENCE [LARGE SCALE GENOMIC DNA]</scope>
    <source>
        <strain evidence="9">ATCC 52028</strain>
    </source>
</reference>
<evidence type="ECO:0000259" key="5">
    <source>
        <dbReference type="PROSITE" id="PS50004"/>
    </source>
</evidence>
<sequence>MAKLSFDAICQYSEDSIRQCRELAHYFKRRCQHELEFYKTATKNAPVASGSKGKGTVSGSLGTTPLQPANVAEHDSPTQGTSLWSFVDTMCSQYTKTAQLHRVWAIHLATTVLEPLQTDIRGFEVALKAHVERGAGYTKSLQDVYTSLKRAKAVYDGCQSAVIEAGSALQKARQNPNVREKDLEKISQKAVALQEKSQMAADALQVCQDICNVAQEDYYNSLMPSLIEEMRQKEEDRCYAIKRFLTLYNDLEKQFADARMTLHEMSGDQIQQIDIEEDLDVLRKETIAVVHEDRAQDAVSVASLLNPLKSGRMLVKSGEVLASWKNRYFCFMHMERRLYIFDGEDALCPRDVISITNASIHALHPSYFGKPHAFQIIYDSPDKSTRHVANLAAESATETDCWMEHLRKYTYCCATCAASFGYRQETQFNSHLVAGESGFRPVRSFQLMIGEIKDLPTFNVAGLRNVNPYCIILFDDVKHARTLTKTGESCMFGETFHFDNIAPHFARLRILVFHHSRLQRDVEIGYVSINMSALRPDVQKDHWYSIRPFPRPGEELPSSMGSIRLVFTLHQAYLLPVEEYQGFLRLVSQPRLECIQQLGKVVFNKREALARHTVNLFTCLSQEIPGLYVLLREEIMNTDNANIIFRGNSLTTKALDYFLKVAGMQYLHETLMPLIRNIASKFSKEAPEVDPARMEGQAVDTVIKKNWKRLLEQVGLIWDSIYISAATMPRELVKVFYLIRTLILEKYKDERHIYPAISAFLFLRFFCPAILNPKLFDIMADHPEPQVARTLTLIAKILQCLSNGVTFGVKEPYMVEANRFLERNTDRFSMFISKCSIITPEEHLDLIQLQPQIGPIAHIPSSIQPLNTYASARVTAMEVAQTIASPLTRPNQMDLRRELEAMYRIFYQHMTALRELPPSEKVPSELFAHLNSLKAAHDAYDGPLQSTGSPPVPVAAASGSTTTDVTAPSAPLLLSHSSVGPSSTDDLIGKPKGSPLDGKARLHPASDKPPSLSHSVSMPSITIGSGAGSVTSAPDLPDEGSVDDFESILPEITRESTVLSHSSSGRAAPPLKSSIARYGSSPQAASLSGLHPIRERPPLGSAEAPAGSFRLSESPRRSSFQGIQLDLSSGAYAHLDGALGILETTGVWTSQEMEEEDATQGSVMRAWTHHGSHAHAPTPKPSKSGGSVGGSVGASDPARSKARLRFMARGPGNDTATISGDGTHAADFSPRPSRFRNVFGHRDSGKAGGTAAARNAMTSLESMETLFPPTYVPQDAPIAVGSDAVDPMAALAFSMVTRDGAAHAMAPRTEALDSRPADATVAEASGAAASAGISSGSVSWLQSTKSKTKALVSGGVTVAAESGISEASLPADLAASAPASSIGASVPSSAPVSLPASGSVSARLADALGGSMAGSAVQRTRMANLSCASSSNSIYVLAELPPTSQSNSTHDLESSILQNLQQAILPEASLSGPAPDPAPETSEPFASLASGHPFSVTDKVLPAT</sequence>
<dbReference type="OrthoDB" id="775356at2759"/>
<dbReference type="InterPro" id="IPR000008">
    <property type="entry name" value="C2_dom"/>
</dbReference>
<dbReference type="PROSITE" id="PS51741">
    <property type="entry name" value="F_BAR"/>
    <property type="match status" value="1"/>
</dbReference>
<evidence type="ECO:0000256" key="3">
    <source>
        <dbReference type="SAM" id="MobiDB-lite"/>
    </source>
</evidence>
<feature type="region of interest" description="Disordered" evidence="3">
    <location>
        <begin position="1468"/>
        <end position="1504"/>
    </location>
</feature>
<dbReference type="InterPro" id="IPR023152">
    <property type="entry name" value="RasGAP_CS"/>
</dbReference>
<feature type="region of interest" description="Disordered" evidence="3">
    <location>
        <begin position="1211"/>
        <end position="1233"/>
    </location>
</feature>
<dbReference type="PROSITE" id="PS50003">
    <property type="entry name" value="PH_DOMAIN"/>
    <property type="match status" value="1"/>
</dbReference>
<dbReference type="Proteomes" id="UP000274922">
    <property type="component" value="Unassembled WGS sequence"/>
</dbReference>
<keyword evidence="9" id="KW-1185">Reference proteome</keyword>
<feature type="compositionally biased region" description="Low complexity" evidence="3">
    <location>
        <begin position="967"/>
        <end position="978"/>
    </location>
</feature>
<feature type="domain" description="F-BAR" evidence="7">
    <location>
        <begin position="1"/>
        <end position="278"/>
    </location>
</feature>
<feature type="compositionally biased region" description="Polar residues" evidence="3">
    <location>
        <begin position="1012"/>
        <end position="1032"/>
    </location>
</feature>
<dbReference type="InterPro" id="IPR035892">
    <property type="entry name" value="C2_domain_sf"/>
</dbReference>